<name>A0ABU3S728_9HYPH</name>
<keyword evidence="3 5" id="KW-1133">Transmembrane helix</keyword>
<comment type="caution">
    <text evidence="7">The sequence shown here is derived from an EMBL/GenBank/DDBJ whole genome shotgun (WGS) entry which is preliminary data.</text>
</comment>
<accession>A0ABU3S728</accession>
<keyword evidence="7" id="KW-0067">ATP-binding</keyword>
<feature type="domain" description="ABC transmembrane type-1" evidence="6">
    <location>
        <begin position="40"/>
        <end position="307"/>
    </location>
</feature>
<dbReference type="SUPFAM" id="SSF90123">
    <property type="entry name" value="ABC transporter transmembrane region"/>
    <property type="match status" value="1"/>
</dbReference>
<keyword evidence="7" id="KW-0547">Nucleotide-binding</keyword>
<proteinExistence type="predicted"/>
<feature type="transmembrane region" description="Helical" evidence="5">
    <location>
        <begin position="154"/>
        <end position="174"/>
    </location>
</feature>
<dbReference type="EMBL" id="JAWDID010000014">
    <property type="protein sequence ID" value="MDU0340549.1"/>
    <property type="molecule type" value="Genomic_DNA"/>
</dbReference>
<dbReference type="InterPro" id="IPR036640">
    <property type="entry name" value="ABC1_TM_sf"/>
</dbReference>
<dbReference type="InterPro" id="IPR011527">
    <property type="entry name" value="ABC1_TM_dom"/>
</dbReference>
<evidence type="ECO:0000313" key="7">
    <source>
        <dbReference type="EMBL" id="MDU0340549.1"/>
    </source>
</evidence>
<evidence type="ECO:0000256" key="1">
    <source>
        <dbReference type="ARBA" id="ARBA00004651"/>
    </source>
</evidence>
<keyword evidence="2 5" id="KW-0812">Transmembrane</keyword>
<organism evidence="7 8">
    <name type="scientific">Bosea rubneri</name>
    <dbReference type="NCBI Taxonomy" id="3075434"/>
    <lineage>
        <taxon>Bacteria</taxon>
        <taxon>Pseudomonadati</taxon>
        <taxon>Pseudomonadota</taxon>
        <taxon>Alphaproteobacteria</taxon>
        <taxon>Hyphomicrobiales</taxon>
        <taxon>Boseaceae</taxon>
        <taxon>Bosea</taxon>
    </lineage>
</organism>
<evidence type="ECO:0000256" key="3">
    <source>
        <dbReference type="ARBA" id="ARBA00022989"/>
    </source>
</evidence>
<dbReference type="Gene3D" id="1.20.1560.10">
    <property type="entry name" value="ABC transporter type 1, transmembrane domain"/>
    <property type="match status" value="1"/>
</dbReference>
<protein>
    <submittedName>
        <fullName evidence="7">ABC transporter ATP-binding protein</fullName>
    </submittedName>
</protein>
<dbReference type="GO" id="GO:0005524">
    <property type="term" value="F:ATP binding"/>
    <property type="evidence" value="ECO:0007669"/>
    <property type="project" value="UniProtKB-KW"/>
</dbReference>
<keyword evidence="4 5" id="KW-0472">Membrane</keyword>
<dbReference type="Proteomes" id="UP001254257">
    <property type="component" value="Unassembled WGS sequence"/>
</dbReference>
<evidence type="ECO:0000256" key="5">
    <source>
        <dbReference type="SAM" id="Phobius"/>
    </source>
</evidence>
<evidence type="ECO:0000256" key="2">
    <source>
        <dbReference type="ARBA" id="ARBA00022692"/>
    </source>
</evidence>
<feature type="transmembrane region" description="Helical" evidence="5">
    <location>
        <begin position="37"/>
        <end position="55"/>
    </location>
</feature>
<dbReference type="RefSeq" id="WP_316018416.1">
    <property type="nucleotide sequence ID" value="NZ_JAWDID010000014.1"/>
</dbReference>
<sequence length="334" mass="36280">MRLSQLIASIAEPPRPHAQDPPLPSSLARFVLWSGGWHQAAICALSVAVFLLNAAPIETQRRIIDTAVHAGRLAAILRLAGLQFAIILTFGSAKLAMNVYRAWLGECATRDLRLVVTRKLENLQVDDLALSNGTGLAMILAEADDIGAFVGSSLSLPIVEIGFLASVFAYLAVLDLRMMSVSLLILTPQFVFVPVMQRAINRRVAQRTRILRRFGEEILSRSRAESSARRLDEVFTLNLGMFETKFALNFLMNLTYSLGSLLVLGIGCVLVVQGRTEIATVVTFLSATGRIVDPWNDLVDWARGLALTIVKYRLVAQAIGAPSGGVSSLPATAR</sequence>
<keyword evidence="8" id="KW-1185">Reference proteome</keyword>
<feature type="transmembrane region" description="Helical" evidence="5">
    <location>
        <begin position="250"/>
        <end position="272"/>
    </location>
</feature>
<gene>
    <name evidence="7" type="ORF">RKE40_11675</name>
</gene>
<evidence type="ECO:0000313" key="8">
    <source>
        <dbReference type="Proteomes" id="UP001254257"/>
    </source>
</evidence>
<feature type="transmembrane region" description="Helical" evidence="5">
    <location>
        <begin position="181"/>
        <end position="200"/>
    </location>
</feature>
<comment type="subcellular location">
    <subcellularLocation>
        <location evidence="1">Cell membrane</location>
        <topology evidence="1">Multi-pass membrane protein</topology>
    </subcellularLocation>
</comment>
<reference evidence="7 8" key="1">
    <citation type="submission" date="2023-09" db="EMBL/GenBank/DDBJ databases">
        <title>Whole genome shotgun sequencing (WGS) of Bosea sp. ZW T0_25, isolated from stored onions (Allium cepa).</title>
        <authorList>
            <person name="Stoll D.A."/>
            <person name="Huch M."/>
        </authorList>
    </citation>
    <scope>NUCLEOTIDE SEQUENCE [LARGE SCALE GENOMIC DNA]</scope>
    <source>
        <strain evidence="7 8">ZW T0_25</strain>
    </source>
</reference>
<evidence type="ECO:0000256" key="4">
    <source>
        <dbReference type="ARBA" id="ARBA00023136"/>
    </source>
</evidence>
<evidence type="ECO:0000259" key="6">
    <source>
        <dbReference type="PROSITE" id="PS50929"/>
    </source>
</evidence>
<feature type="transmembrane region" description="Helical" evidence="5">
    <location>
        <begin position="75"/>
        <end position="93"/>
    </location>
</feature>
<dbReference type="PROSITE" id="PS50929">
    <property type="entry name" value="ABC_TM1F"/>
    <property type="match status" value="1"/>
</dbReference>